<protein>
    <submittedName>
        <fullName evidence="2">Talin rod domain-containing protein 1</fullName>
    </submittedName>
</protein>
<evidence type="ECO:0000313" key="2">
    <source>
        <dbReference type="RefSeq" id="XP_033776021.1"/>
    </source>
</evidence>
<name>A0A6P8PK74_GEOSA</name>
<dbReference type="AlphaFoldDB" id="A0A6P8PK74"/>
<dbReference type="CTD" id="59274"/>
<dbReference type="PANTHER" id="PTHR47133:SF1">
    <property type="entry name" value="TALIN ROD DOMAIN-CONTAINING PROTEIN 1"/>
    <property type="match status" value="1"/>
</dbReference>
<accession>A0A6P8PK74</accession>
<sequence>MANKRLLNVCEQSKARMQLVADLLLLASDSRPCPAAPGDSFEQCRDAIIARTKGLSILTHDVQSQLNMGRLGEAAESLRELSELVVALTECSAHAAYLAAVETPGSEAALPGPVDRYQVTRCRHELELLCGALRTAPLAELGPALLLELSQGVSRQLRLLTEVCASAGERSRERFAKEQFKLSVRCLSASGTALLACVRQLKAAPGELSRGRCALFAGSLLQAVHALVGFATEPQFLGRAAMLSREGKAVQTAILGGAMSVVSACVLLTQGIRDMAQRGDGEPRERLRSAACAVQDGCNLLSQALRERASPRTLPAP</sequence>
<organism evidence="1 2">
    <name type="scientific">Geotrypetes seraphini</name>
    <name type="common">Gaboon caecilian</name>
    <name type="synonym">Caecilia seraphini</name>
    <dbReference type="NCBI Taxonomy" id="260995"/>
    <lineage>
        <taxon>Eukaryota</taxon>
        <taxon>Metazoa</taxon>
        <taxon>Chordata</taxon>
        <taxon>Craniata</taxon>
        <taxon>Vertebrata</taxon>
        <taxon>Euteleostomi</taxon>
        <taxon>Amphibia</taxon>
        <taxon>Gymnophiona</taxon>
        <taxon>Geotrypetes</taxon>
    </lineage>
</organism>
<reference evidence="2" key="1">
    <citation type="submission" date="2025-08" db="UniProtKB">
        <authorList>
            <consortium name="RefSeq"/>
        </authorList>
    </citation>
    <scope>IDENTIFICATION</scope>
</reference>
<dbReference type="FunCoup" id="A0A6P8PK74">
    <property type="interactions" value="18"/>
</dbReference>
<dbReference type="RefSeq" id="XP_033776021.1">
    <property type="nucleotide sequence ID" value="XM_033920130.1"/>
</dbReference>
<dbReference type="Gene3D" id="1.20.120.230">
    <property type="entry name" value="Alpha-catenin/vinculin-like"/>
    <property type="match status" value="1"/>
</dbReference>
<proteinExistence type="predicted"/>
<dbReference type="GO" id="GO:0003779">
    <property type="term" value="F:actin binding"/>
    <property type="evidence" value="ECO:0007669"/>
    <property type="project" value="InterPro"/>
</dbReference>
<dbReference type="InParanoid" id="A0A6P8PK74"/>
<dbReference type="Gene3D" id="1.20.1420.10">
    <property type="entry name" value="Talin, central domain"/>
    <property type="match status" value="1"/>
</dbReference>
<dbReference type="KEGG" id="gsh:117348256"/>
<evidence type="ECO:0000313" key="1">
    <source>
        <dbReference type="Proteomes" id="UP000515159"/>
    </source>
</evidence>
<dbReference type="GeneID" id="117348256"/>
<keyword evidence="1" id="KW-1185">Reference proteome</keyword>
<dbReference type="InterPro" id="IPR042799">
    <property type="entry name" value="TLNRD1"/>
</dbReference>
<dbReference type="OrthoDB" id="10009851at2759"/>
<gene>
    <name evidence="2" type="primary">TLNRD1</name>
</gene>
<dbReference type="PANTHER" id="PTHR47133">
    <property type="entry name" value="TALIN ROD DOMAIN-CONTAINING PROTEIN 1"/>
    <property type="match status" value="1"/>
</dbReference>
<dbReference type="Proteomes" id="UP000515159">
    <property type="component" value="Chromosome 14"/>
</dbReference>